<accession>A0A8J7WER5</accession>
<keyword evidence="4" id="KW-1185">Reference proteome</keyword>
<feature type="domain" description="ANTAR" evidence="2">
    <location>
        <begin position="126"/>
        <end position="187"/>
    </location>
</feature>
<organism evidence="3 4">
    <name type="scientific">Thetidibacter halocola</name>
    <dbReference type="NCBI Taxonomy" id="2827239"/>
    <lineage>
        <taxon>Bacteria</taxon>
        <taxon>Pseudomonadati</taxon>
        <taxon>Pseudomonadota</taxon>
        <taxon>Alphaproteobacteria</taxon>
        <taxon>Rhodobacterales</taxon>
        <taxon>Roseobacteraceae</taxon>
        <taxon>Thetidibacter</taxon>
    </lineage>
</organism>
<dbReference type="Pfam" id="PF03861">
    <property type="entry name" value="ANTAR"/>
    <property type="match status" value="1"/>
</dbReference>
<dbReference type="Gene3D" id="1.10.10.10">
    <property type="entry name" value="Winged helix-like DNA-binding domain superfamily/Winged helix DNA-binding domain"/>
    <property type="match status" value="1"/>
</dbReference>
<evidence type="ECO:0000259" key="2">
    <source>
        <dbReference type="PROSITE" id="PS50921"/>
    </source>
</evidence>
<reference evidence="3" key="1">
    <citation type="submission" date="2021-04" db="EMBL/GenBank/DDBJ databases">
        <authorList>
            <person name="Yoon J."/>
        </authorList>
    </citation>
    <scope>NUCLEOTIDE SEQUENCE</scope>
    <source>
        <strain evidence="3">KMU-90</strain>
    </source>
</reference>
<dbReference type="Gene3D" id="3.40.50.2300">
    <property type="match status" value="1"/>
</dbReference>
<protein>
    <submittedName>
        <fullName evidence="3">ANTAR domain-containing protein</fullName>
    </submittedName>
</protein>
<evidence type="ECO:0000313" key="4">
    <source>
        <dbReference type="Proteomes" id="UP000681356"/>
    </source>
</evidence>
<name>A0A8J7WER5_9RHOB</name>
<dbReference type="InterPro" id="IPR011006">
    <property type="entry name" value="CheY-like_superfamily"/>
</dbReference>
<gene>
    <name evidence="3" type="ORF">KB874_13150</name>
</gene>
<dbReference type="InterPro" id="IPR005561">
    <property type="entry name" value="ANTAR"/>
</dbReference>
<dbReference type="EMBL" id="JAGTUU010000005">
    <property type="protein sequence ID" value="MBS0125039.1"/>
    <property type="molecule type" value="Genomic_DNA"/>
</dbReference>
<dbReference type="PROSITE" id="PS50921">
    <property type="entry name" value="ANTAR"/>
    <property type="match status" value="1"/>
</dbReference>
<sequence length="208" mass="22931">MSRAIQKNFRGLRALVMMAPDSNCVTLQQTLLKLGLEVTLARTPPAGEAGPRPFDVIFFDADDGSDAGWDDSTLTDLPLIALIGSEAPSRLARVIHTRAASHILKPVRSSGIFTALLLAVNEHALRMRQRQEMQALHRRLAGRRVVTKAVMRLMTGCGLSEEDAYEWLRREAMQRRIPMEDMARHAIGLGPDPAQDAGSNQGRATRPD</sequence>
<dbReference type="SMART" id="SM01012">
    <property type="entry name" value="ANTAR"/>
    <property type="match status" value="1"/>
</dbReference>
<dbReference type="InterPro" id="IPR049021">
    <property type="entry name" value="AmiR_N"/>
</dbReference>
<dbReference type="SUPFAM" id="SSF52172">
    <property type="entry name" value="CheY-like"/>
    <property type="match status" value="1"/>
</dbReference>
<proteinExistence type="predicted"/>
<dbReference type="RefSeq" id="WP_212537011.1">
    <property type="nucleotide sequence ID" value="NZ_JAGTUU010000005.1"/>
</dbReference>
<dbReference type="AlphaFoldDB" id="A0A8J7WER5"/>
<dbReference type="GO" id="GO:0003723">
    <property type="term" value="F:RNA binding"/>
    <property type="evidence" value="ECO:0007669"/>
    <property type="project" value="InterPro"/>
</dbReference>
<evidence type="ECO:0000256" key="1">
    <source>
        <dbReference type="SAM" id="MobiDB-lite"/>
    </source>
</evidence>
<dbReference type="Pfam" id="PF21332">
    <property type="entry name" value="AmiR_N"/>
    <property type="match status" value="1"/>
</dbReference>
<feature type="region of interest" description="Disordered" evidence="1">
    <location>
        <begin position="188"/>
        <end position="208"/>
    </location>
</feature>
<comment type="caution">
    <text evidence="3">The sequence shown here is derived from an EMBL/GenBank/DDBJ whole genome shotgun (WGS) entry which is preliminary data.</text>
</comment>
<evidence type="ECO:0000313" key="3">
    <source>
        <dbReference type="EMBL" id="MBS0125039.1"/>
    </source>
</evidence>
<dbReference type="InterPro" id="IPR008327">
    <property type="entry name" value="Sig_transdc_resp-reg_antiterm"/>
</dbReference>
<dbReference type="PIRSF" id="PIRSF036382">
    <property type="entry name" value="RR_antiterm"/>
    <property type="match status" value="1"/>
</dbReference>
<dbReference type="InterPro" id="IPR036388">
    <property type="entry name" value="WH-like_DNA-bd_sf"/>
</dbReference>
<feature type="compositionally biased region" description="Polar residues" evidence="1">
    <location>
        <begin position="197"/>
        <end position="208"/>
    </location>
</feature>
<dbReference type="Proteomes" id="UP000681356">
    <property type="component" value="Unassembled WGS sequence"/>
</dbReference>